<dbReference type="PANTHER" id="PTHR30033:SF1">
    <property type="entry name" value="FLAGELLAR HOOK-ASSOCIATED PROTEIN 1"/>
    <property type="match status" value="1"/>
</dbReference>
<dbReference type="Pfam" id="PF22638">
    <property type="entry name" value="FlgK_D1"/>
    <property type="match status" value="1"/>
</dbReference>
<dbReference type="SUPFAM" id="SSF64518">
    <property type="entry name" value="Phase 1 flagellin"/>
    <property type="match status" value="2"/>
</dbReference>
<dbReference type="InterPro" id="IPR019776">
    <property type="entry name" value="Flagellar_basal_body_rod_CS"/>
</dbReference>
<evidence type="ECO:0000259" key="8">
    <source>
        <dbReference type="Pfam" id="PF00460"/>
    </source>
</evidence>
<evidence type="ECO:0000313" key="12">
    <source>
        <dbReference type="Proteomes" id="UP000014461"/>
    </source>
</evidence>
<protein>
    <recommendedName>
        <fullName evidence="4">Flagellar hook-associated protein 1</fullName>
    </recommendedName>
</protein>
<sequence length="657" mass="70687">MAMNDLLTIGSSGVAAHQRLLMTTGNNIANVNTPGYSLQRTFYTADTLGGVREGYTERVLNGFAQAQMFRDTSTYANRNAYLESVSHIDAILSDDSLSLSSKFDDTFTQLHATTDNPTALSTRELALSQFHALTDRYRTLNEQYQVQEKNISQDIVEKADEANALITNIAEINKEIVAAGGSPLDGNNAILSDKRDQAIKELAELIDINTIVQDDGSTLVFMRSGQALVLQDDHTQLSIVDGDPDSTQKEMTLSLAGSTRIIGREDIGGTIGGLMEYRKTTLDTSRNQLGQLSIAMTDAFNTQNRLGMDLNGDIGGDIFTLPTFNGKEFSTNTTAGTISGSFIAGSGSEVTPYDYRVTFTSATTFEVQRYDGDQPIEAAIAGTIPPTNFQLDGMDWDFSSGPFAAGDRHLIQPVRDAAASMTVSMSQPEKLALASPIRVERELNNRGNATVSIDSIYDTDPTTSDFTSPGGYDVNGPAEVRINAVGDYEIYDGLGVLMATAPAASAGQQLFSNAVPALTPGYEINIDGDVQEGDVFTMGYNTDGFNDNYNALRLVDLQQQDLVRKSLATSGDNKMTMNDAYASVVSFVGGKTSEARVAASAANSLLEQSTQRHNSISGVNLDEEASNLIRFQQAYAASAQVISAAQETFQTLLSSVR</sequence>
<keyword evidence="11" id="KW-0969">Cilium</keyword>
<dbReference type="STRING" id="1331007.AALB_2782"/>
<keyword evidence="11" id="KW-0966">Cell projection</keyword>
<dbReference type="OrthoDB" id="9802553at2"/>
<dbReference type="GO" id="GO:0005198">
    <property type="term" value="F:structural molecule activity"/>
    <property type="evidence" value="ECO:0007669"/>
    <property type="project" value="InterPro"/>
</dbReference>
<evidence type="ECO:0000313" key="11">
    <source>
        <dbReference type="EMBL" id="GAD02702.1"/>
    </source>
</evidence>
<comment type="caution">
    <text evidence="11">The sequence shown here is derived from an EMBL/GenBank/DDBJ whole genome shotgun (WGS) entry which is preliminary data.</text>
</comment>
<dbReference type="GO" id="GO:0044780">
    <property type="term" value="P:bacterial-type flagellum assembly"/>
    <property type="evidence" value="ECO:0007669"/>
    <property type="project" value="InterPro"/>
</dbReference>
<evidence type="ECO:0000256" key="7">
    <source>
        <dbReference type="SAM" id="Coils"/>
    </source>
</evidence>
<dbReference type="PRINTS" id="PR01005">
    <property type="entry name" value="FLGHOOKAP1"/>
</dbReference>
<accession>R9PMT9</accession>
<dbReference type="InterPro" id="IPR010930">
    <property type="entry name" value="Flg_bb/hook_C_dom"/>
</dbReference>
<dbReference type="NCBIfam" id="TIGR02492">
    <property type="entry name" value="flgK_ends"/>
    <property type="match status" value="1"/>
</dbReference>
<dbReference type="GO" id="GO:0005576">
    <property type="term" value="C:extracellular region"/>
    <property type="evidence" value="ECO:0007669"/>
    <property type="project" value="UniProtKB-SubCell"/>
</dbReference>
<name>R9PMT9_AGAAL</name>
<feature type="domain" description="Flagellar hook-associated protein FlgK helical" evidence="10">
    <location>
        <begin position="86"/>
        <end position="319"/>
    </location>
</feature>
<evidence type="ECO:0000259" key="9">
    <source>
        <dbReference type="Pfam" id="PF06429"/>
    </source>
</evidence>
<evidence type="ECO:0000256" key="2">
    <source>
        <dbReference type="ARBA" id="ARBA00004613"/>
    </source>
</evidence>
<evidence type="ECO:0000259" key="10">
    <source>
        <dbReference type="Pfam" id="PF22638"/>
    </source>
</evidence>
<evidence type="ECO:0000256" key="1">
    <source>
        <dbReference type="ARBA" id="ARBA00004365"/>
    </source>
</evidence>
<keyword evidence="5" id="KW-0964">Secreted</keyword>
<dbReference type="GO" id="GO:0009424">
    <property type="term" value="C:bacterial-type flagellum hook"/>
    <property type="evidence" value="ECO:0007669"/>
    <property type="project" value="InterPro"/>
</dbReference>
<organism evidence="11 12">
    <name type="scientific">Agarivorans albus MKT 106</name>
    <dbReference type="NCBI Taxonomy" id="1331007"/>
    <lineage>
        <taxon>Bacteria</taxon>
        <taxon>Pseudomonadati</taxon>
        <taxon>Pseudomonadota</taxon>
        <taxon>Gammaproteobacteria</taxon>
        <taxon>Alteromonadales</taxon>
        <taxon>Alteromonadaceae</taxon>
        <taxon>Agarivorans</taxon>
    </lineage>
</organism>
<dbReference type="Pfam" id="PF00460">
    <property type="entry name" value="Flg_bb_rod"/>
    <property type="match status" value="1"/>
</dbReference>
<dbReference type="InterPro" id="IPR001444">
    <property type="entry name" value="Flag_bb_rod_N"/>
</dbReference>
<dbReference type="InterPro" id="IPR053927">
    <property type="entry name" value="FlgK_helical"/>
</dbReference>
<dbReference type="EMBL" id="BARX01000019">
    <property type="protein sequence ID" value="GAD02702.1"/>
    <property type="molecule type" value="Genomic_DNA"/>
</dbReference>
<dbReference type="Pfam" id="PF06429">
    <property type="entry name" value="Flg_bbr_C"/>
    <property type="match status" value="1"/>
</dbReference>
<keyword evidence="12" id="KW-1185">Reference proteome</keyword>
<dbReference type="Proteomes" id="UP000014461">
    <property type="component" value="Unassembled WGS sequence"/>
</dbReference>
<keyword evidence="6" id="KW-0975">Bacterial flagellum</keyword>
<keyword evidence="7" id="KW-0175">Coiled coil</keyword>
<evidence type="ECO:0000256" key="3">
    <source>
        <dbReference type="ARBA" id="ARBA00009677"/>
    </source>
</evidence>
<gene>
    <name evidence="11" type="ORF">AALB_2782</name>
</gene>
<dbReference type="PROSITE" id="PS00588">
    <property type="entry name" value="FLAGELLA_BB_ROD"/>
    <property type="match status" value="1"/>
</dbReference>
<dbReference type="PANTHER" id="PTHR30033">
    <property type="entry name" value="FLAGELLAR HOOK-ASSOCIATED PROTEIN 1"/>
    <property type="match status" value="1"/>
</dbReference>
<proteinExistence type="inferred from homology"/>
<feature type="domain" description="Flagellar basal body rod protein N-terminal" evidence="8">
    <location>
        <begin position="9"/>
        <end position="36"/>
    </location>
</feature>
<dbReference type="InterPro" id="IPR002371">
    <property type="entry name" value="FlgK"/>
</dbReference>
<feature type="domain" description="Flagellar basal-body/hook protein C-terminal" evidence="9">
    <location>
        <begin position="612"/>
        <end position="654"/>
    </location>
</feature>
<evidence type="ECO:0000256" key="5">
    <source>
        <dbReference type="ARBA" id="ARBA00022525"/>
    </source>
</evidence>
<evidence type="ECO:0000256" key="6">
    <source>
        <dbReference type="ARBA" id="ARBA00023143"/>
    </source>
</evidence>
<feature type="coiled-coil region" evidence="7">
    <location>
        <begin position="130"/>
        <end position="175"/>
    </location>
</feature>
<evidence type="ECO:0000256" key="4">
    <source>
        <dbReference type="ARBA" id="ARBA00016244"/>
    </source>
</evidence>
<keyword evidence="11" id="KW-0282">Flagellum</keyword>
<dbReference type="AlphaFoldDB" id="R9PMT9"/>
<dbReference type="RefSeq" id="WP_016402469.1">
    <property type="nucleotide sequence ID" value="NZ_BARX01000019.1"/>
</dbReference>
<comment type="similarity">
    <text evidence="3">Belongs to the flagella basal body rod proteins family.</text>
</comment>
<comment type="subcellular location">
    <subcellularLocation>
        <location evidence="1">Bacterial flagellum</location>
    </subcellularLocation>
    <subcellularLocation>
        <location evidence="2">Secreted</location>
    </subcellularLocation>
</comment>
<reference evidence="11" key="1">
    <citation type="journal article" date="2013" name="Genome Announc.">
        <title>Draft Genome Sequence of Agarivorans albus Strain MKT 106T, an Agarolytic Marine Bacterium.</title>
        <authorList>
            <person name="Yasuike M."/>
            <person name="Nakamura Y."/>
            <person name="Kai W."/>
            <person name="Fujiwara A."/>
            <person name="Fukui Y."/>
            <person name="Satomi M."/>
            <person name="Sano M."/>
        </authorList>
    </citation>
    <scope>NUCLEOTIDE SEQUENCE [LARGE SCALE GENOMIC DNA]</scope>
</reference>